<dbReference type="GO" id="GO:0006285">
    <property type="term" value="P:base-excision repair, AP site formation"/>
    <property type="evidence" value="ECO:0007669"/>
    <property type="project" value="TreeGrafter"/>
</dbReference>
<comment type="caution">
    <text evidence="8">The sequence shown here is derived from an EMBL/GenBank/DDBJ whole genome shotgun (WGS) entry which is preliminary data.</text>
</comment>
<dbReference type="GO" id="GO:0043916">
    <property type="term" value="F:DNA-7-methylguanine glycosylase activity"/>
    <property type="evidence" value="ECO:0007669"/>
    <property type="project" value="TreeGrafter"/>
</dbReference>
<dbReference type="InterPro" id="IPR011257">
    <property type="entry name" value="DNA_glycosylase"/>
</dbReference>
<feature type="domain" description="Helix-hairpin-helix DNA-binding motif class 1" evidence="6">
    <location>
        <begin position="212"/>
        <end position="231"/>
    </location>
</feature>
<evidence type="ECO:0000259" key="7">
    <source>
        <dbReference type="SMART" id="SM00478"/>
    </source>
</evidence>
<organism evidence="8 9">
    <name type="scientific">Exobacillus caeni</name>
    <dbReference type="NCBI Taxonomy" id="2574798"/>
    <lineage>
        <taxon>Bacteria</taxon>
        <taxon>Bacillati</taxon>
        <taxon>Bacillota</taxon>
        <taxon>Bacilli</taxon>
        <taxon>Bacillales</taxon>
        <taxon>Guptibacillaceae</taxon>
        <taxon>Exobacillus</taxon>
    </lineage>
</organism>
<keyword evidence="4" id="KW-0227">DNA damage</keyword>
<evidence type="ECO:0000256" key="3">
    <source>
        <dbReference type="ARBA" id="ARBA00012000"/>
    </source>
</evidence>
<accession>A0A5R9EWT8</accession>
<dbReference type="CDD" id="cd00056">
    <property type="entry name" value="ENDO3c"/>
    <property type="match status" value="1"/>
</dbReference>
<evidence type="ECO:0000256" key="2">
    <source>
        <dbReference type="ARBA" id="ARBA00010817"/>
    </source>
</evidence>
<evidence type="ECO:0000256" key="5">
    <source>
        <dbReference type="ARBA" id="ARBA00023204"/>
    </source>
</evidence>
<dbReference type="PANTHER" id="PTHR43003:SF5">
    <property type="entry name" value="DNA-3-METHYLADENINE GLYCOSYLASE"/>
    <property type="match status" value="1"/>
</dbReference>
<evidence type="ECO:0000259" key="6">
    <source>
        <dbReference type="SMART" id="SM00278"/>
    </source>
</evidence>
<evidence type="ECO:0000313" key="9">
    <source>
        <dbReference type="Proteomes" id="UP000308230"/>
    </source>
</evidence>
<dbReference type="InterPro" id="IPR051912">
    <property type="entry name" value="Alkylbase_DNA_Glycosylase/TA"/>
</dbReference>
<dbReference type="SUPFAM" id="SSF48150">
    <property type="entry name" value="DNA-glycosylase"/>
    <property type="match status" value="1"/>
</dbReference>
<protein>
    <recommendedName>
        <fullName evidence="3">DNA-3-methyladenine glycosylase II</fullName>
        <ecNumber evidence="3">3.2.2.21</ecNumber>
    </recommendedName>
</protein>
<dbReference type="GO" id="GO:0006307">
    <property type="term" value="P:DNA alkylation repair"/>
    <property type="evidence" value="ECO:0007669"/>
    <property type="project" value="TreeGrafter"/>
</dbReference>
<dbReference type="EMBL" id="SWLG01000017">
    <property type="protein sequence ID" value="TLS35722.1"/>
    <property type="molecule type" value="Genomic_DNA"/>
</dbReference>
<dbReference type="Proteomes" id="UP000308230">
    <property type="component" value="Unassembled WGS sequence"/>
</dbReference>
<comment type="catalytic activity">
    <reaction evidence="1">
        <text>Hydrolysis of alkylated DNA, releasing 3-methyladenine, 3-methylguanine, 7-methylguanine and 7-methyladenine.</text>
        <dbReference type="EC" id="3.2.2.21"/>
    </reaction>
</comment>
<dbReference type="RefSeq" id="WP_138128500.1">
    <property type="nucleotide sequence ID" value="NZ_SWLG01000017.1"/>
</dbReference>
<keyword evidence="5" id="KW-0234">DNA repair</keyword>
<dbReference type="SMART" id="SM00278">
    <property type="entry name" value="HhH1"/>
    <property type="match status" value="1"/>
</dbReference>
<dbReference type="GO" id="GO:0032131">
    <property type="term" value="F:alkylated DNA binding"/>
    <property type="evidence" value="ECO:0007669"/>
    <property type="project" value="TreeGrafter"/>
</dbReference>
<dbReference type="OrthoDB" id="9785929at2"/>
<evidence type="ECO:0000256" key="1">
    <source>
        <dbReference type="ARBA" id="ARBA00000086"/>
    </source>
</evidence>
<keyword evidence="9" id="KW-1185">Reference proteome</keyword>
<comment type="similarity">
    <text evidence="2">Belongs to the alkylbase DNA glycosidase AlkA family.</text>
</comment>
<dbReference type="AlphaFoldDB" id="A0A5R9EWT8"/>
<dbReference type="Pfam" id="PF00730">
    <property type="entry name" value="HhH-GPD"/>
    <property type="match status" value="1"/>
</dbReference>
<feature type="domain" description="HhH-GPD" evidence="7">
    <location>
        <begin position="128"/>
        <end position="288"/>
    </location>
</feature>
<dbReference type="PANTHER" id="PTHR43003">
    <property type="entry name" value="DNA-3-METHYLADENINE GLYCOSYLASE"/>
    <property type="match status" value="1"/>
</dbReference>
<proteinExistence type="inferred from homology"/>
<reference evidence="8 9" key="1">
    <citation type="submission" date="2019-04" db="EMBL/GenBank/DDBJ databases">
        <title>Bacillus caeni sp. nov., a bacterium isolated from mangrove sediment.</title>
        <authorList>
            <person name="Huang H."/>
            <person name="Mo K."/>
            <person name="Hu Y."/>
        </authorList>
    </citation>
    <scope>NUCLEOTIDE SEQUENCE [LARGE SCALE GENOMIC DNA]</scope>
    <source>
        <strain evidence="8 9">HB172195</strain>
    </source>
</reference>
<dbReference type="GO" id="GO:0005737">
    <property type="term" value="C:cytoplasm"/>
    <property type="evidence" value="ECO:0007669"/>
    <property type="project" value="TreeGrafter"/>
</dbReference>
<dbReference type="Gene3D" id="1.10.1670.40">
    <property type="match status" value="1"/>
</dbReference>
<dbReference type="Gene3D" id="1.10.340.30">
    <property type="entry name" value="Hypothetical protein, domain 2"/>
    <property type="match status" value="1"/>
</dbReference>
<dbReference type="InterPro" id="IPR003265">
    <property type="entry name" value="HhH-GPD_domain"/>
</dbReference>
<dbReference type="GO" id="GO:0032993">
    <property type="term" value="C:protein-DNA complex"/>
    <property type="evidence" value="ECO:0007669"/>
    <property type="project" value="TreeGrafter"/>
</dbReference>
<name>A0A5R9EWT8_9BACL</name>
<dbReference type="SMART" id="SM00478">
    <property type="entry name" value="ENDO3c"/>
    <property type="match status" value="1"/>
</dbReference>
<dbReference type="EC" id="3.2.2.21" evidence="3"/>
<dbReference type="GO" id="GO:0008725">
    <property type="term" value="F:DNA-3-methyladenine glycosylase activity"/>
    <property type="evidence" value="ECO:0007669"/>
    <property type="project" value="TreeGrafter"/>
</dbReference>
<gene>
    <name evidence="8" type="ORF">FCL54_18875</name>
</gene>
<evidence type="ECO:0000313" key="8">
    <source>
        <dbReference type="EMBL" id="TLS35722.1"/>
    </source>
</evidence>
<sequence length="294" mass="34286">MWSEKIAPKAPYDFRRALQRLAFDPIQVIDLERLEIMVPLYIRNNPVVASVKSIGTVEEPVMLVTCKEDRFKKETINRVIDLFHFDVSLAEVYEHFKGSELERLVEQFYGIPVVRDFSVYNCLAKCIIHQQLNLKFAFTLTERFVKSFGYEKEGVWFYPSPETVSELSYEQLREMQFSQRKAEYLIDTSRLIDSGELRLEEFDKMENQAIFDKLVKIRGIGPWTAESILLFGLGRENVFPVGDVGLQNAIKHLYGRSEKPKADEVRKMARNWEPYASYAALYLWESLGNQVVRS</sequence>
<dbReference type="FunFam" id="1.10.340.30:FF:000004">
    <property type="entry name" value="DNA-3-methyladenine glycosylase II"/>
    <property type="match status" value="1"/>
</dbReference>
<dbReference type="InterPro" id="IPR003583">
    <property type="entry name" value="Hlx-hairpin-Hlx_DNA-bd_motif"/>
</dbReference>
<evidence type="ECO:0000256" key="4">
    <source>
        <dbReference type="ARBA" id="ARBA00022763"/>
    </source>
</evidence>